<dbReference type="Proteomes" id="UP001054945">
    <property type="component" value="Unassembled WGS sequence"/>
</dbReference>
<proteinExistence type="predicted"/>
<evidence type="ECO:0000313" key="1">
    <source>
        <dbReference type="EMBL" id="GIY92421.1"/>
    </source>
</evidence>
<name>A0AAV4XAX8_CAEEX</name>
<comment type="caution">
    <text evidence="1">The sequence shown here is derived from an EMBL/GenBank/DDBJ whole genome shotgun (WGS) entry which is preliminary data.</text>
</comment>
<evidence type="ECO:0000313" key="2">
    <source>
        <dbReference type="Proteomes" id="UP001054945"/>
    </source>
</evidence>
<reference evidence="1 2" key="1">
    <citation type="submission" date="2021-06" db="EMBL/GenBank/DDBJ databases">
        <title>Caerostris extrusa draft genome.</title>
        <authorList>
            <person name="Kono N."/>
            <person name="Arakawa K."/>
        </authorList>
    </citation>
    <scope>NUCLEOTIDE SEQUENCE [LARGE SCALE GENOMIC DNA]</scope>
</reference>
<dbReference type="AlphaFoldDB" id="A0AAV4XAX8"/>
<gene>
    <name evidence="1" type="ORF">CEXT_92911</name>
</gene>
<protein>
    <recommendedName>
        <fullName evidence="3">DNA-directed RNA polymerase</fullName>
    </recommendedName>
</protein>
<accession>A0AAV4XAX8</accession>
<dbReference type="EMBL" id="BPLR01000137">
    <property type="protein sequence ID" value="GIY92421.1"/>
    <property type="molecule type" value="Genomic_DNA"/>
</dbReference>
<sequence>MVIVIAFANDDGNMTASHRIRHLLVWDEYVFAELSPRSKKYKIDTLTEKKKFGMSEIRNRLTSDKTCLKHDIGFNFLPGVKNISPGLSEIDGG</sequence>
<keyword evidence="2" id="KW-1185">Reference proteome</keyword>
<organism evidence="1 2">
    <name type="scientific">Caerostris extrusa</name>
    <name type="common">Bark spider</name>
    <name type="synonym">Caerostris bankana</name>
    <dbReference type="NCBI Taxonomy" id="172846"/>
    <lineage>
        <taxon>Eukaryota</taxon>
        <taxon>Metazoa</taxon>
        <taxon>Ecdysozoa</taxon>
        <taxon>Arthropoda</taxon>
        <taxon>Chelicerata</taxon>
        <taxon>Arachnida</taxon>
        <taxon>Araneae</taxon>
        <taxon>Araneomorphae</taxon>
        <taxon>Entelegynae</taxon>
        <taxon>Araneoidea</taxon>
        <taxon>Araneidae</taxon>
        <taxon>Caerostris</taxon>
    </lineage>
</organism>
<evidence type="ECO:0008006" key="3">
    <source>
        <dbReference type="Google" id="ProtNLM"/>
    </source>
</evidence>